<dbReference type="EMBL" id="CP009687">
    <property type="protein sequence ID" value="AKL94249.1"/>
    <property type="molecule type" value="Genomic_DNA"/>
</dbReference>
<dbReference type="PANTHER" id="PTHR42867:SF1">
    <property type="entry name" value="MEMBRANE PROTEIN-RELATED"/>
    <property type="match status" value="1"/>
</dbReference>
<organism evidence="1 2">
    <name type="scientific">Clostridium aceticum</name>
    <dbReference type="NCBI Taxonomy" id="84022"/>
    <lineage>
        <taxon>Bacteria</taxon>
        <taxon>Bacillati</taxon>
        <taxon>Bacillota</taxon>
        <taxon>Clostridia</taxon>
        <taxon>Eubacteriales</taxon>
        <taxon>Clostridiaceae</taxon>
        <taxon>Clostridium</taxon>
    </lineage>
</organism>
<sequence>MKIGGYAHGNGITFFCDVLKIRAIKEKEDIKYQINWILPKAWLRKLEGKFFLSSLLVIYYQWRVMSTKFKGLTIGLVSIAILEEILQISVLDKIPYSIMDKWWLYIILGTCFLWNIRKIIRLFQYHGAEHKVINCYIKYGYINYSLVKSSSRFNKRCGSNLVLIMLLFYGVLWLFAVESLIIFLLFFLVSIQMAKKIASKDRKWDKYMNLLQWITVLEPQKEDIELAINAFKGLQQAYHIYCQEISA</sequence>
<dbReference type="PATRIC" id="fig|84022.5.peg.1227"/>
<reference evidence="1 2" key="1">
    <citation type="submission" date="2014-10" db="EMBL/GenBank/DDBJ databases">
        <title>Genome sequence of Clostridium aceticum DSM 1496.</title>
        <authorList>
            <person name="Poehlein A."/>
            <person name="Schiel-Bengelsdorf B."/>
            <person name="Gottschalk G."/>
            <person name="Duerre P."/>
            <person name="Daniel R."/>
        </authorList>
    </citation>
    <scope>NUCLEOTIDE SEQUENCE [LARGE SCALE GENOMIC DNA]</scope>
    <source>
        <strain evidence="1 2">DSM 1496</strain>
    </source>
</reference>
<dbReference type="Proteomes" id="UP000035704">
    <property type="component" value="Chromosome"/>
</dbReference>
<dbReference type="OrthoDB" id="9784805at2"/>
<dbReference type="InterPro" id="IPR010787">
    <property type="entry name" value="DUF1385"/>
</dbReference>
<dbReference type="STRING" id="84022.CACET_c07390"/>
<keyword evidence="2" id="KW-1185">Reference proteome</keyword>
<protein>
    <submittedName>
        <fullName evidence="1">Uncharacterized protein</fullName>
    </submittedName>
</protein>
<evidence type="ECO:0000313" key="1">
    <source>
        <dbReference type="EMBL" id="AKL94249.1"/>
    </source>
</evidence>
<dbReference type="AlphaFoldDB" id="A0A0D8I7R2"/>
<dbReference type="PANTHER" id="PTHR42867">
    <property type="entry name" value="MEMBRANE PROTEIN-RELATED"/>
    <property type="match status" value="1"/>
</dbReference>
<name>A0A0D8I7R2_9CLOT</name>
<dbReference type="Pfam" id="PF07136">
    <property type="entry name" value="DUF1385"/>
    <property type="match status" value="1"/>
</dbReference>
<dbReference type="RefSeq" id="WP_044825744.1">
    <property type="nucleotide sequence ID" value="NZ_CP009687.1"/>
</dbReference>
<dbReference type="KEGG" id="cace:CACET_c07390"/>
<gene>
    <name evidence="1" type="ORF">CACET_c07390</name>
</gene>
<proteinExistence type="predicted"/>
<accession>A0A0D8I7R2</accession>
<evidence type="ECO:0000313" key="2">
    <source>
        <dbReference type="Proteomes" id="UP000035704"/>
    </source>
</evidence>